<dbReference type="Proteomes" id="UP001501470">
    <property type="component" value="Unassembled WGS sequence"/>
</dbReference>
<protein>
    <recommendedName>
        <fullName evidence="3">HK97 gp10 family phage protein</fullName>
    </recommendedName>
</protein>
<name>A0ABN2C341_9ACTN</name>
<organism evidence="1 2">
    <name type="scientific">Dactylosporangium maewongense</name>
    <dbReference type="NCBI Taxonomy" id="634393"/>
    <lineage>
        <taxon>Bacteria</taxon>
        <taxon>Bacillati</taxon>
        <taxon>Actinomycetota</taxon>
        <taxon>Actinomycetes</taxon>
        <taxon>Micromonosporales</taxon>
        <taxon>Micromonosporaceae</taxon>
        <taxon>Dactylosporangium</taxon>
    </lineage>
</organism>
<dbReference type="InterPro" id="IPR010064">
    <property type="entry name" value="HK97-gp10_tail"/>
</dbReference>
<dbReference type="EMBL" id="BAAAQD010000021">
    <property type="protein sequence ID" value="GAA1550440.1"/>
    <property type="molecule type" value="Genomic_DNA"/>
</dbReference>
<dbReference type="NCBIfam" id="TIGR01725">
    <property type="entry name" value="phge_HK97_gp10"/>
    <property type="match status" value="1"/>
</dbReference>
<evidence type="ECO:0008006" key="3">
    <source>
        <dbReference type="Google" id="ProtNLM"/>
    </source>
</evidence>
<evidence type="ECO:0000313" key="1">
    <source>
        <dbReference type="EMBL" id="GAA1550440.1"/>
    </source>
</evidence>
<comment type="caution">
    <text evidence="1">The sequence shown here is derived from an EMBL/GenBank/DDBJ whole genome shotgun (WGS) entry which is preliminary data.</text>
</comment>
<gene>
    <name evidence="1" type="ORF">GCM10009827_083880</name>
</gene>
<sequence length="100" mass="11006">MGAPLYRRNASGIAAMRSTPDMQSALEEIGDKVKAQAERLSPVVTGRYRASWYRTTSATSTGLRLRIGNRAPYARYLEFGTSEIQAQRVLGRSLDAINLA</sequence>
<evidence type="ECO:0000313" key="2">
    <source>
        <dbReference type="Proteomes" id="UP001501470"/>
    </source>
</evidence>
<accession>A0ABN2C341</accession>
<proteinExistence type="predicted"/>
<dbReference type="Pfam" id="PF04883">
    <property type="entry name" value="HK97-gp10_like"/>
    <property type="match status" value="1"/>
</dbReference>
<reference evidence="1 2" key="1">
    <citation type="journal article" date="2019" name="Int. J. Syst. Evol. Microbiol.">
        <title>The Global Catalogue of Microorganisms (GCM) 10K type strain sequencing project: providing services to taxonomists for standard genome sequencing and annotation.</title>
        <authorList>
            <consortium name="The Broad Institute Genomics Platform"/>
            <consortium name="The Broad Institute Genome Sequencing Center for Infectious Disease"/>
            <person name="Wu L."/>
            <person name="Ma J."/>
        </authorList>
    </citation>
    <scope>NUCLEOTIDE SEQUENCE [LARGE SCALE GENOMIC DNA]</scope>
    <source>
        <strain evidence="1 2">JCM 15933</strain>
    </source>
</reference>
<keyword evidence="2" id="KW-1185">Reference proteome</keyword>